<dbReference type="Proteomes" id="UP000316580">
    <property type="component" value="Unassembled WGS sequence"/>
</dbReference>
<dbReference type="EMBL" id="VCID01000090">
    <property type="protein sequence ID" value="TNY48651.1"/>
    <property type="molecule type" value="Genomic_DNA"/>
</dbReference>
<proteinExistence type="predicted"/>
<protein>
    <submittedName>
        <fullName evidence="1">Conjugal transfer protein</fullName>
    </submittedName>
</protein>
<evidence type="ECO:0000313" key="1">
    <source>
        <dbReference type="EMBL" id="TNY48651.1"/>
    </source>
</evidence>
<organism evidence="1 2">
    <name type="scientific">Streptococcus pyogenes</name>
    <dbReference type="NCBI Taxonomy" id="1314"/>
    <lineage>
        <taxon>Bacteria</taxon>
        <taxon>Bacillati</taxon>
        <taxon>Bacillota</taxon>
        <taxon>Bacilli</taxon>
        <taxon>Lactobacillales</taxon>
        <taxon>Streptococcaceae</taxon>
        <taxon>Streptococcus</taxon>
    </lineage>
</organism>
<feature type="non-terminal residue" evidence="1">
    <location>
        <position position="1"/>
    </location>
</feature>
<comment type="caution">
    <text evidence="1">The sequence shown here is derived from an EMBL/GenBank/DDBJ whole genome shotgun (WGS) entry which is preliminary data.</text>
</comment>
<dbReference type="AlphaFoldDB" id="A0A660A912"/>
<sequence>TVFQALSTLRAQRLNDEELFYYQRMQYLRYIPHYKKEVLANRAMINVTDTLIKVVKGGFLQLESPYGSSFVTILPVGKFPIQFNGFHLGEFIQRLNFPVELRLKGEFIDQGKIKGKMGRSNTRYRN</sequence>
<evidence type="ECO:0000313" key="2">
    <source>
        <dbReference type="Proteomes" id="UP000316580"/>
    </source>
</evidence>
<feature type="non-terminal residue" evidence="1">
    <location>
        <position position="126"/>
    </location>
</feature>
<name>A0A660A912_STRPY</name>
<accession>A0A660A912</accession>
<reference evidence="1 2" key="1">
    <citation type="submission" date="2019-05" db="EMBL/GenBank/DDBJ databases">
        <title>Novel genomic isolates of S.pyogenes and S.dysgalactiae subsp. equisimilis associated to necrotising fasciitis (NSTI).</title>
        <authorList>
            <person name="Barrantes I."/>
        </authorList>
    </citation>
    <scope>NUCLEOTIDE SEQUENCE [LARGE SCALE GENOMIC DNA]</scope>
    <source>
        <strain evidence="1 2">SPY6028</strain>
    </source>
</reference>
<gene>
    <name evidence="1" type="ORF">FGO82_00360</name>
</gene>